<keyword evidence="1" id="KW-0732">Signal</keyword>
<dbReference type="Proteomes" id="UP001172681">
    <property type="component" value="Unassembled WGS sequence"/>
</dbReference>
<sequence>MMTSSLWILLSWLPLLLCQDHGQSTFQLFEKDISWKAAYKAPWQTMPSLPPMPDPKFNGTARINDVDLWYAMYGAELFKSRSAGYSPVVFLHGGFANSDYYAHQIRHLEHGPYTLITIDSRAQGRSSDDLTRPLTYDAMAEDVIALMDYLEADRFSTVGWSDGSCLSFDLAMNYSQRIDRVFAFGGTYSYENINATVMETETFSTYMRWVQDDFKRLSPSSGTFDEFEERMMQMWSSEPVWTAESFQKVPSLFDDPDAPIIWIVAGDSEEAVTRTTPGNLHSWIWGSSLVTLPSVSHFAMFQDPKTFNILLGRLLELER</sequence>
<feature type="chain" id="PRO_5041446010" description="AB hydrolase-1 domain-containing protein" evidence="1">
    <location>
        <begin position="19"/>
        <end position="319"/>
    </location>
</feature>
<dbReference type="Pfam" id="PF00561">
    <property type="entry name" value="Abhydrolase_1"/>
    <property type="match status" value="1"/>
</dbReference>
<evidence type="ECO:0000259" key="2">
    <source>
        <dbReference type="Pfam" id="PF00561"/>
    </source>
</evidence>
<dbReference type="GO" id="GO:0017171">
    <property type="term" value="F:serine hydrolase activity"/>
    <property type="evidence" value="ECO:0007669"/>
    <property type="project" value="TreeGrafter"/>
</dbReference>
<dbReference type="Gene3D" id="3.40.50.1820">
    <property type="entry name" value="alpha/beta hydrolase"/>
    <property type="match status" value="1"/>
</dbReference>
<proteinExistence type="predicted"/>
<dbReference type="InterPro" id="IPR029058">
    <property type="entry name" value="AB_hydrolase_fold"/>
</dbReference>
<dbReference type="InterPro" id="IPR000073">
    <property type="entry name" value="AB_hydrolase_1"/>
</dbReference>
<gene>
    <name evidence="3" type="ORF">H2204_009857</name>
</gene>
<evidence type="ECO:0000256" key="1">
    <source>
        <dbReference type="SAM" id="SignalP"/>
    </source>
</evidence>
<dbReference type="AlphaFoldDB" id="A0AA38XXB9"/>
<dbReference type="PANTHER" id="PTHR46331:SF2">
    <property type="entry name" value="VALACYCLOVIR HYDROLASE"/>
    <property type="match status" value="1"/>
</dbReference>
<dbReference type="SUPFAM" id="SSF53474">
    <property type="entry name" value="alpha/beta-Hydrolases"/>
    <property type="match status" value="1"/>
</dbReference>
<dbReference type="EMBL" id="JAPDRN010000079">
    <property type="protein sequence ID" value="KAJ9626841.1"/>
    <property type="molecule type" value="Genomic_DNA"/>
</dbReference>
<evidence type="ECO:0000313" key="3">
    <source>
        <dbReference type="EMBL" id="KAJ9626841.1"/>
    </source>
</evidence>
<reference evidence="3" key="1">
    <citation type="submission" date="2022-10" db="EMBL/GenBank/DDBJ databases">
        <title>Culturing micro-colonial fungi from biological soil crusts in the Mojave desert and describing Neophaeococcomyces mojavensis, and introducing the new genera and species Taxawa tesnikishii.</title>
        <authorList>
            <person name="Kurbessoian T."/>
            <person name="Stajich J.E."/>
        </authorList>
    </citation>
    <scope>NUCLEOTIDE SEQUENCE</scope>
    <source>
        <strain evidence="3">TK_35</strain>
    </source>
</reference>
<accession>A0AA38XXB9</accession>
<name>A0AA38XXB9_9EURO</name>
<organism evidence="3 4">
    <name type="scientific">Knufia peltigerae</name>
    <dbReference type="NCBI Taxonomy" id="1002370"/>
    <lineage>
        <taxon>Eukaryota</taxon>
        <taxon>Fungi</taxon>
        <taxon>Dikarya</taxon>
        <taxon>Ascomycota</taxon>
        <taxon>Pezizomycotina</taxon>
        <taxon>Eurotiomycetes</taxon>
        <taxon>Chaetothyriomycetidae</taxon>
        <taxon>Chaetothyriales</taxon>
        <taxon>Trichomeriaceae</taxon>
        <taxon>Knufia</taxon>
    </lineage>
</organism>
<protein>
    <recommendedName>
        <fullName evidence="2">AB hydrolase-1 domain-containing protein</fullName>
    </recommendedName>
</protein>
<feature type="signal peptide" evidence="1">
    <location>
        <begin position="1"/>
        <end position="18"/>
    </location>
</feature>
<evidence type="ECO:0000313" key="4">
    <source>
        <dbReference type="Proteomes" id="UP001172681"/>
    </source>
</evidence>
<feature type="domain" description="AB hydrolase-1" evidence="2">
    <location>
        <begin position="87"/>
        <end position="199"/>
    </location>
</feature>
<keyword evidence="4" id="KW-1185">Reference proteome</keyword>
<comment type="caution">
    <text evidence="3">The sequence shown here is derived from an EMBL/GenBank/DDBJ whole genome shotgun (WGS) entry which is preliminary data.</text>
</comment>
<dbReference type="PANTHER" id="PTHR46331">
    <property type="entry name" value="VALACYCLOVIR HYDROLASE"/>
    <property type="match status" value="1"/>
</dbReference>